<feature type="compositionally biased region" description="Polar residues" evidence="10">
    <location>
        <begin position="431"/>
        <end position="450"/>
    </location>
</feature>
<evidence type="ECO:0000256" key="7">
    <source>
        <dbReference type="ARBA" id="ARBA00022989"/>
    </source>
</evidence>
<evidence type="ECO:0000256" key="8">
    <source>
        <dbReference type="ARBA" id="ARBA00023034"/>
    </source>
</evidence>
<feature type="compositionally biased region" description="Low complexity" evidence="10">
    <location>
        <begin position="396"/>
        <end position="405"/>
    </location>
</feature>
<keyword evidence="5" id="KW-0812">Transmembrane</keyword>
<feature type="compositionally biased region" description="Low complexity" evidence="10">
    <location>
        <begin position="1"/>
        <end position="31"/>
    </location>
</feature>
<evidence type="ECO:0000256" key="5">
    <source>
        <dbReference type="ARBA" id="ARBA00022692"/>
    </source>
</evidence>
<feature type="region of interest" description="Disordered" evidence="10">
    <location>
        <begin position="327"/>
        <end position="488"/>
    </location>
</feature>
<comment type="subcellular location">
    <subcellularLocation>
        <location evidence="1">Golgi apparatus membrane</location>
        <topology evidence="1">Single-pass type II membrane protein</topology>
    </subcellularLocation>
</comment>
<keyword evidence="12" id="KW-1185">Reference proteome</keyword>
<gene>
    <name evidence="11" type="ORF">K437DRAFT_273342</name>
</gene>
<dbReference type="AlphaFoldDB" id="A0A066W581"/>
<keyword evidence="8" id="KW-0333">Golgi apparatus</keyword>
<dbReference type="InParanoid" id="A0A066W581"/>
<keyword evidence="9" id="KW-0472">Membrane</keyword>
<dbReference type="GO" id="GO:0051072">
    <property type="term" value="P:4,6-pyruvylated galactose residue biosynthetic process"/>
    <property type="evidence" value="ECO:0007669"/>
    <property type="project" value="TreeGrafter"/>
</dbReference>
<evidence type="ECO:0000256" key="1">
    <source>
        <dbReference type="ARBA" id="ARBA00004323"/>
    </source>
</evidence>
<keyword evidence="3" id="KW-0328">Glycosyltransferase</keyword>
<evidence type="ECO:0000256" key="9">
    <source>
        <dbReference type="ARBA" id="ARBA00023136"/>
    </source>
</evidence>
<organism evidence="11 12">
    <name type="scientific">Tilletiaria anomala (strain ATCC 24038 / CBS 436.72 / UBC 951)</name>
    <dbReference type="NCBI Taxonomy" id="1037660"/>
    <lineage>
        <taxon>Eukaryota</taxon>
        <taxon>Fungi</taxon>
        <taxon>Dikarya</taxon>
        <taxon>Basidiomycota</taxon>
        <taxon>Ustilaginomycotina</taxon>
        <taxon>Exobasidiomycetes</taxon>
        <taxon>Georgefischeriales</taxon>
        <taxon>Tilletiariaceae</taxon>
        <taxon>Tilletiaria</taxon>
    </lineage>
</organism>
<dbReference type="GO" id="GO:0000139">
    <property type="term" value="C:Golgi membrane"/>
    <property type="evidence" value="ECO:0007669"/>
    <property type="project" value="UniProtKB-SubCell"/>
</dbReference>
<feature type="region of interest" description="Disordered" evidence="10">
    <location>
        <begin position="158"/>
        <end position="177"/>
    </location>
</feature>
<protein>
    <submittedName>
        <fullName evidence="11">Glycosyltransferase family 31 protein</fullName>
    </submittedName>
</protein>
<keyword evidence="6" id="KW-0735">Signal-anchor</keyword>
<evidence type="ECO:0000256" key="4">
    <source>
        <dbReference type="ARBA" id="ARBA00022679"/>
    </source>
</evidence>
<feature type="compositionally biased region" description="Low complexity" evidence="10">
    <location>
        <begin position="126"/>
        <end position="150"/>
    </location>
</feature>
<dbReference type="HOGENOM" id="CLU_273970_0_0_1"/>
<feature type="region of interest" description="Disordered" evidence="10">
    <location>
        <begin position="1"/>
        <end position="150"/>
    </location>
</feature>
<feature type="compositionally biased region" description="Polar residues" evidence="10">
    <location>
        <begin position="105"/>
        <end position="114"/>
    </location>
</feature>
<dbReference type="InterPro" id="IPR002659">
    <property type="entry name" value="Glyco_trans_31"/>
</dbReference>
<evidence type="ECO:0000256" key="3">
    <source>
        <dbReference type="ARBA" id="ARBA00022676"/>
    </source>
</evidence>
<feature type="compositionally biased region" description="Low complexity" evidence="10">
    <location>
        <begin position="327"/>
        <end position="336"/>
    </location>
</feature>
<sequence>MMVAAADQPAQAEPATPLSQSSSTSTPTLAPFITPNQSRRGSGSASWTHELSSDASNGNGIASGSPLGTKTATAFPPPHQLRMTSANSATRNRQQHRTSSSQSTLVQPASPTPTDNGNKNDDADGDQNIAAASALAAPTSSAAAATYDAASSLSELVPATSLPQPPSSPSALSSARHSAIASPNFAGYQFVVAASEPATADTAAVGSESSLNSSPQQHASFALSHTQVLPSGGHERQRSYSRARAASSHAPRESSIIEMGTSPVAPLSESADSEGNDASDGASNPLLMVRRWSDDQVAEIAAAAPAENGRRISSNAAGWLDATSNMLRSSFSSSQQPPLPTSMREVRPGSIVSPPPGQSSASSSPSFGSVRFTGRTGAMSAGPSPSMGPRRYTGTAAGPGYSSAGPSPPFVPTRYTGSAGPSPSSGPVRFTGSSGAASIVSNASTSASGTSVLSYASTSGASSCSSPPPPSVSSFPSNGGQAPHSVRSDQEWTEYLHDGELQGRQRGLDKALELLRERSRAAATTGAAAVTKSSAMSIGGGGATAEEIERLMDSCAATPDDPARSWYDDVDVYFASKGHVSSASTSSPALAYKVAASLSPQPASSPMATLRALLTFAPLQLARFLRWLARLNTPALLCFLLLFISFVTSTTLTIKYILNPDKEPKPWRLHCAKEATFPHNVADKLAPVDVFVGVFSMDANSERRSAIRHTYAAHTLPLSPHDGQPMANVQVKFILGRPRARYAHAVALEQEMYNDVVLLNTDENMNHGKTFEFFRWASENATIPIVLGPPASPAWSSQSPSSSSSKEQVPENGGLEVGSRKVRWKMADYVVKADEDAFIVLSELERHLRIIPRTKTYWGYLIADKFMAGECYALSQDLVQWISHSQRAASLSVGKEDKQVAKMLLQHPEAATIHYKSQHCWIYDHPKAGTAYSHGFLFPDYVKDVKNEIRYGLSSAEIGRRGGPRAALSYSTVSKWKQPYKPPRKGMSIEEQVEALVEGGGRWASNGGVRNAIAVATYPRKEIVYDADDVRLRPASFLPNKALPQHHIGQDPHTGLSIYPLQEEEGRASLLREDARSPSPPPAQNEHLRKHAAAIVGPYATDKMPAPISKDEGGALAAVRKKRYLGRPHGGTIVVHYIKKHEWFLETALALLGKPTLRVDGAGGPGSEFSAF</sequence>
<feature type="compositionally biased region" description="Low complexity" evidence="10">
    <location>
        <begin position="240"/>
        <end position="249"/>
    </location>
</feature>
<feature type="region of interest" description="Disordered" evidence="10">
    <location>
        <begin position="792"/>
        <end position="814"/>
    </location>
</feature>
<keyword evidence="4 11" id="KW-0808">Transferase</keyword>
<evidence type="ECO:0000256" key="2">
    <source>
        <dbReference type="ARBA" id="ARBA00008661"/>
    </source>
</evidence>
<feature type="compositionally biased region" description="Low complexity" evidence="10">
    <location>
        <begin position="451"/>
        <end position="465"/>
    </location>
</feature>
<feature type="region of interest" description="Disordered" evidence="10">
    <location>
        <begin position="199"/>
        <end position="287"/>
    </location>
</feature>
<dbReference type="RefSeq" id="XP_013244227.1">
    <property type="nucleotide sequence ID" value="XM_013388773.1"/>
</dbReference>
<name>A0A066W581_TILAU</name>
<dbReference type="EMBL" id="JMSN01000023">
    <property type="protein sequence ID" value="KDN48861.1"/>
    <property type="molecule type" value="Genomic_DNA"/>
</dbReference>
<feature type="compositionally biased region" description="Low complexity" evidence="10">
    <location>
        <begin position="358"/>
        <end position="369"/>
    </location>
</feature>
<comment type="caution">
    <text evidence="11">The sequence shown here is derived from an EMBL/GenBank/DDBJ whole genome shotgun (WGS) entry which is preliminary data.</text>
</comment>
<feature type="compositionally biased region" description="Polar residues" evidence="10">
    <location>
        <begin position="207"/>
        <end position="229"/>
    </location>
</feature>
<feature type="compositionally biased region" description="Low complexity" evidence="10">
    <location>
        <begin position="793"/>
        <end position="805"/>
    </location>
</feature>
<feature type="compositionally biased region" description="Polar residues" evidence="10">
    <location>
        <begin position="34"/>
        <end position="72"/>
    </location>
</feature>
<dbReference type="PANTHER" id="PTHR11214">
    <property type="entry name" value="BETA-1,3-N-ACETYLGLUCOSAMINYLTRANSFERASE"/>
    <property type="match status" value="1"/>
</dbReference>
<evidence type="ECO:0000256" key="6">
    <source>
        <dbReference type="ARBA" id="ARBA00022968"/>
    </source>
</evidence>
<keyword evidence="7" id="KW-1133">Transmembrane helix</keyword>
<dbReference type="Proteomes" id="UP000027361">
    <property type="component" value="Unassembled WGS sequence"/>
</dbReference>
<comment type="similarity">
    <text evidence="2">Belongs to the glycosyltransferase 31 family.</text>
</comment>
<dbReference type="GeneID" id="25266441"/>
<evidence type="ECO:0000256" key="10">
    <source>
        <dbReference type="SAM" id="MobiDB-lite"/>
    </source>
</evidence>
<dbReference type="STRING" id="1037660.A0A066W581"/>
<evidence type="ECO:0000313" key="11">
    <source>
        <dbReference type="EMBL" id="KDN48861.1"/>
    </source>
</evidence>
<dbReference type="PANTHER" id="PTHR11214:SF333">
    <property type="entry name" value="GLYCOSYLTRANSFERASE FAMILY 31 PROTEIN"/>
    <property type="match status" value="1"/>
</dbReference>
<reference evidence="11 12" key="1">
    <citation type="submission" date="2014-05" db="EMBL/GenBank/DDBJ databases">
        <title>Draft genome sequence of a rare smut relative, Tilletiaria anomala UBC 951.</title>
        <authorList>
            <consortium name="DOE Joint Genome Institute"/>
            <person name="Toome M."/>
            <person name="Kuo A."/>
            <person name="Henrissat B."/>
            <person name="Lipzen A."/>
            <person name="Tritt A."/>
            <person name="Yoshinaga Y."/>
            <person name="Zane M."/>
            <person name="Barry K."/>
            <person name="Grigoriev I.V."/>
            <person name="Spatafora J.W."/>
            <person name="Aimea M.C."/>
        </authorList>
    </citation>
    <scope>NUCLEOTIDE SEQUENCE [LARGE SCALE GENOMIC DNA]</scope>
    <source>
        <strain evidence="11 12">UBC 951</strain>
    </source>
</reference>
<evidence type="ECO:0000313" key="12">
    <source>
        <dbReference type="Proteomes" id="UP000027361"/>
    </source>
</evidence>
<feature type="compositionally biased region" description="Low complexity" evidence="10">
    <location>
        <begin position="417"/>
        <end position="427"/>
    </location>
</feature>
<proteinExistence type="inferred from homology"/>
<dbReference type="GO" id="GO:0016758">
    <property type="term" value="F:hexosyltransferase activity"/>
    <property type="evidence" value="ECO:0007669"/>
    <property type="project" value="InterPro"/>
</dbReference>
<dbReference type="OrthoDB" id="2139606at2759"/>
<accession>A0A066W581</accession>